<dbReference type="InterPro" id="IPR000847">
    <property type="entry name" value="LysR_HTH_N"/>
</dbReference>
<dbReference type="EMBL" id="JAMXMC010000009">
    <property type="protein sequence ID" value="MCO5978154.1"/>
    <property type="molecule type" value="Genomic_DNA"/>
</dbReference>
<dbReference type="PROSITE" id="PS50931">
    <property type="entry name" value="HTH_LYSR"/>
    <property type="match status" value="1"/>
</dbReference>
<dbReference type="PANTHER" id="PTHR30537">
    <property type="entry name" value="HTH-TYPE TRANSCRIPTIONAL REGULATOR"/>
    <property type="match status" value="1"/>
</dbReference>
<dbReference type="Pfam" id="PF03466">
    <property type="entry name" value="LysR_substrate"/>
    <property type="match status" value="1"/>
</dbReference>
<dbReference type="InterPro" id="IPR005119">
    <property type="entry name" value="LysR_subst-bd"/>
</dbReference>
<dbReference type="InterPro" id="IPR036390">
    <property type="entry name" value="WH_DNA-bd_sf"/>
</dbReference>
<protein>
    <submittedName>
        <fullName evidence="6">LysR family transcriptional regulator</fullName>
    </submittedName>
</protein>
<keyword evidence="7" id="KW-1185">Reference proteome</keyword>
<evidence type="ECO:0000256" key="2">
    <source>
        <dbReference type="ARBA" id="ARBA00023015"/>
    </source>
</evidence>
<proteinExistence type="inferred from homology"/>
<sequence>MTSSISWELYRTFLGVLEHGSLSAAARALDLTQPTVGRQLAALEQALGLTLFTRSPTGVQPTEAALALRAPAQAVQHAARALERTAASQGAGVQGVVRVTASEVVGVEVLPPILAALRARHPGLTVELALSNRLQDLLQREADIAVRMQAPQQGALLARRVGAIDVGMHAHPDYLARHGTPQDWADLAGHSLIGFDAVTAYIRRAGAAWPALRRERFALRTDSDVAQLALIRAGAGIGLCQVGLARRSSALVRVLPAQFALPLDTWVTMHEDLRHSPRCQVTFEALVQGLLDYLSSAAAPTPAG</sequence>
<evidence type="ECO:0000256" key="3">
    <source>
        <dbReference type="ARBA" id="ARBA00023125"/>
    </source>
</evidence>
<evidence type="ECO:0000256" key="4">
    <source>
        <dbReference type="ARBA" id="ARBA00023163"/>
    </source>
</evidence>
<feature type="domain" description="HTH lysR-type" evidence="5">
    <location>
        <begin position="5"/>
        <end position="62"/>
    </location>
</feature>
<dbReference type="SUPFAM" id="SSF46785">
    <property type="entry name" value="Winged helix' DNA-binding domain"/>
    <property type="match status" value="1"/>
</dbReference>
<dbReference type="PANTHER" id="PTHR30537:SF3">
    <property type="entry name" value="TRANSCRIPTIONAL REGULATORY PROTEIN"/>
    <property type="match status" value="1"/>
</dbReference>
<comment type="similarity">
    <text evidence="1">Belongs to the LysR transcriptional regulatory family.</text>
</comment>
<organism evidence="6 7">
    <name type="scientific">Ideonella oryzae</name>
    <dbReference type="NCBI Taxonomy" id="2937441"/>
    <lineage>
        <taxon>Bacteria</taxon>
        <taxon>Pseudomonadati</taxon>
        <taxon>Pseudomonadota</taxon>
        <taxon>Betaproteobacteria</taxon>
        <taxon>Burkholderiales</taxon>
        <taxon>Sphaerotilaceae</taxon>
        <taxon>Ideonella</taxon>
    </lineage>
</organism>
<dbReference type="InterPro" id="IPR058163">
    <property type="entry name" value="LysR-type_TF_proteobact-type"/>
</dbReference>
<comment type="caution">
    <text evidence="6">The sequence shown here is derived from an EMBL/GenBank/DDBJ whole genome shotgun (WGS) entry which is preliminary data.</text>
</comment>
<dbReference type="Proteomes" id="UP001204851">
    <property type="component" value="Unassembled WGS sequence"/>
</dbReference>
<dbReference type="Pfam" id="PF00126">
    <property type="entry name" value="HTH_1"/>
    <property type="match status" value="1"/>
</dbReference>
<dbReference type="SUPFAM" id="SSF53850">
    <property type="entry name" value="Periplasmic binding protein-like II"/>
    <property type="match status" value="1"/>
</dbReference>
<dbReference type="RefSeq" id="WP_252770766.1">
    <property type="nucleotide sequence ID" value="NZ_JAMXMC010000009.1"/>
</dbReference>
<dbReference type="Gene3D" id="1.10.10.10">
    <property type="entry name" value="Winged helix-like DNA-binding domain superfamily/Winged helix DNA-binding domain"/>
    <property type="match status" value="1"/>
</dbReference>
<dbReference type="Gene3D" id="3.40.190.290">
    <property type="match status" value="1"/>
</dbReference>
<keyword evidence="4" id="KW-0804">Transcription</keyword>
<accession>A0ABT1BQG7</accession>
<evidence type="ECO:0000256" key="1">
    <source>
        <dbReference type="ARBA" id="ARBA00009437"/>
    </source>
</evidence>
<dbReference type="PRINTS" id="PR00039">
    <property type="entry name" value="HTHLYSR"/>
</dbReference>
<dbReference type="InterPro" id="IPR036388">
    <property type="entry name" value="WH-like_DNA-bd_sf"/>
</dbReference>
<keyword evidence="3" id="KW-0238">DNA-binding</keyword>
<evidence type="ECO:0000259" key="5">
    <source>
        <dbReference type="PROSITE" id="PS50931"/>
    </source>
</evidence>
<reference evidence="6 7" key="1">
    <citation type="submission" date="2022-06" db="EMBL/GenBank/DDBJ databases">
        <title>Ideonella sp. NS12-5 Genome sequencing and assembly.</title>
        <authorList>
            <person name="Jung Y."/>
        </authorList>
    </citation>
    <scope>NUCLEOTIDE SEQUENCE [LARGE SCALE GENOMIC DNA]</scope>
    <source>
        <strain evidence="6 7">NS12-5</strain>
    </source>
</reference>
<keyword evidence="2" id="KW-0805">Transcription regulation</keyword>
<gene>
    <name evidence="6" type="ORF">M0L44_15755</name>
</gene>
<evidence type="ECO:0000313" key="7">
    <source>
        <dbReference type="Proteomes" id="UP001204851"/>
    </source>
</evidence>
<evidence type="ECO:0000313" key="6">
    <source>
        <dbReference type="EMBL" id="MCO5978154.1"/>
    </source>
</evidence>
<name>A0ABT1BQG7_9BURK</name>